<feature type="domain" description="Peptidase M20 dimerisation" evidence="3">
    <location>
        <begin position="209"/>
        <end position="301"/>
    </location>
</feature>
<evidence type="ECO:0000313" key="4">
    <source>
        <dbReference type="EMBL" id="PPA73605.1"/>
    </source>
</evidence>
<dbReference type="InterPro" id="IPR036264">
    <property type="entry name" value="Bact_exopeptidase_dim_dom"/>
</dbReference>
<dbReference type="PANTHER" id="PTHR11014">
    <property type="entry name" value="PEPTIDASE M20 FAMILY MEMBER"/>
    <property type="match status" value="1"/>
</dbReference>
<feature type="binding site" evidence="2">
    <location>
        <position position="159"/>
    </location>
    <ligand>
        <name>Mn(2+)</name>
        <dbReference type="ChEBI" id="CHEBI:29035"/>
        <label>2</label>
    </ligand>
</feature>
<dbReference type="PIRSF" id="PIRSF005962">
    <property type="entry name" value="Pept_M20D_amidohydro"/>
    <property type="match status" value="1"/>
</dbReference>
<accession>A0A2S5GL30</accession>
<sequence length="423" mass="45351">MTTHQDPDAGRDNLGIAPADAADAADILATISANPAFRAIRRDVHAHPEIGFEEHRTASLVARELAAWGWQVSTGIGGTGVVGTLTRGTGARRIGLRADMDALAMPEANAFAHKSQHENRMHACGHDGHTAILLATAWYLARHAQFDGTIHCIFQPAEEGGQAGARAMIQDGLFDRFPCDAVFALHNWPDLPVGSFGVRAGAFMGSSNRFRIDITGKGAHASQPELGVDPLVCAGHILLALQTVISRNRAPDEPAVLSVTQIHGGDAVNVIPQAAWLGGTVRTHRDDTLDMIQRRIEEITNGAATTFGCTATLTFERCYPSLVNDPEQTRFAVEVMREVAGQARVSDDLARLMGSEDFSFMLAERPGCYVLLGNGAGAHRDAGHGPGPCRLHNPSYDFNDEAIPLGAAYFVRLAQRFLARDTG</sequence>
<organism evidence="4 5">
    <name type="scientific">Achromobacter spanius</name>
    <dbReference type="NCBI Taxonomy" id="217203"/>
    <lineage>
        <taxon>Bacteria</taxon>
        <taxon>Pseudomonadati</taxon>
        <taxon>Pseudomonadota</taxon>
        <taxon>Betaproteobacteria</taxon>
        <taxon>Burkholderiales</taxon>
        <taxon>Alcaligenaceae</taxon>
        <taxon>Achromobacter</taxon>
    </lineage>
</organism>
<reference evidence="4 5" key="1">
    <citation type="submission" date="2018-02" db="EMBL/GenBank/DDBJ databases">
        <title>Draft Genome of Achromobacter spanius stain 6.</title>
        <authorList>
            <person name="Gunasekera T.S."/>
            <person name="Radwan O."/>
            <person name="Ruiz O.N."/>
        </authorList>
    </citation>
    <scope>NUCLEOTIDE SEQUENCE [LARGE SCALE GENOMIC DNA]</scope>
    <source>
        <strain evidence="4 5">6</strain>
    </source>
</reference>
<dbReference type="Proteomes" id="UP000239990">
    <property type="component" value="Unassembled WGS sequence"/>
</dbReference>
<dbReference type="Gene3D" id="3.30.70.360">
    <property type="match status" value="1"/>
</dbReference>
<dbReference type="FunFam" id="3.30.70.360:FF:000001">
    <property type="entry name" value="N-acetyldiaminopimelate deacetylase"/>
    <property type="match status" value="1"/>
</dbReference>
<gene>
    <name evidence="4" type="ORF">C4E15_25090</name>
</gene>
<dbReference type="InterPro" id="IPR002933">
    <property type="entry name" value="Peptidase_M20"/>
</dbReference>
<dbReference type="GO" id="GO:0050118">
    <property type="term" value="F:N-acetyldiaminopimelate deacetylase activity"/>
    <property type="evidence" value="ECO:0007669"/>
    <property type="project" value="UniProtKB-ARBA"/>
</dbReference>
<dbReference type="NCBIfam" id="TIGR01891">
    <property type="entry name" value="amidohydrolases"/>
    <property type="match status" value="1"/>
</dbReference>
<keyword evidence="1 4" id="KW-0378">Hydrolase</keyword>
<feature type="binding site" evidence="2">
    <location>
        <position position="186"/>
    </location>
    <ligand>
        <name>Mn(2+)</name>
        <dbReference type="ChEBI" id="CHEBI:29035"/>
        <label>2</label>
    </ligand>
</feature>
<evidence type="ECO:0000313" key="5">
    <source>
        <dbReference type="Proteomes" id="UP000239990"/>
    </source>
</evidence>
<name>A0A2S5GL30_9BURK</name>
<dbReference type="SUPFAM" id="SSF55031">
    <property type="entry name" value="Bacterial exopeptidase dimerisation domain"/>
    <property type="match status" value="1"/>
</dbReference>
<dbReference type="AlphaFoldDB" id="A0A2S5GL30"/>
<feature type="binding site" evidence="2">
    <location>
        <position position="392"/>
    </location>
    <ligand>
        <name>Mn(2+)</name>
        <dbReference type="ChEBI" id="CHEBI:29035"/>
        <label>2</label>
    </ligand>
</feature>
<dbReference type="GO" id="GO:0046872">
    <property type="term" value="F:metal ion binding"/>
    <property type="evidence" value="ECO:0007669"/>
    <property type="project" value="UniProtKB-KW"/>
</dbReference>
<dbReference type="CDD" id="cd05666">
    <property type="entry name" value="M20_Acy1-like"/>
    <property type="match status" value="1"/>
</dbReference>
<dbReference type="Pfam" id="PF01546">
    <property type="entry name" value="Peptidase_M20"/>
    <property type="match status" value="1"/>
</dbReference>
<proteinExistence type="predicted"/>
<dbReference type="Gene3D" id="3.40.630.10">
    <property type="entry name" value="Zn peptidases"/>
    <property type="match status" value="1"/>
</dbReference>
<dbReference type="OrthoDB" id="8875216at2"/>
<dbReference type="SUPFAM" id="SSF53187">
    <property type="entry name" value="Zn-dependent exopeptidases"/>
    <property type="match status" value="1"/>
</dbReference>
<evidence type="ECO:0000256" key="2">
    <source>
        <dbReference type="PIRSR" id="PIRSR005962-1"/>
    </source>
</evidence>
<keyword evidence="2" id="KW-0464">Manganese</keyword>
<dbReference type="Pfam" id="PF07687">
    <property type="entry name" value="M20_dimer"/>
    <property type="match status" value="1"/>
</dbReference>
<protein>
    <submittedName>
        <fullName evidence="4">Amidohydrolase</fullName>
    </submittedName>
</protein>
<dbReference type="GO" id="GO:0019877">
    <property type="term" value="P:diaminopimelate biosynthetic process"/>
    <property type="evidence" value="ECO:0007669"/>
    <property type="project" value="UniProtKB-ARBA"/>
</dbReference>
<feature type="binding site" evidence="2">
    <location>
        <position position="126"/>
    </location>
    <ligand>
        <name>Mn(2+)</name>
        <dbReference type="ChEBI" id="CHEBI:29035"/>
        <label>2</label>
    </ligand>
</feature>
<dbReference type="InterPro" id="IPR011650">
    <property type="entry name" value="Peptidase_M20_dimer"/>
</dbReference>
<dbReference type="EMBL" id="PREU01000014">
    <property type="protein sequence ID" value="PPA73605.1"/>
    <property type="molecule type" value="Genomic_DNA"/>
</dbReference>
<evidence type="ECO:0000259" key="3">
    <source>
        <dbReference type="Pfam" id="PF07687"/>
    </source>
</evidence>
<comment type="caution">
    <text evidence="4">The sequence shown here is derived from an EMBL/GenBank/DDBJ whole genome shotgun (WGS) entry which is preliminary data.</text>
</comment>
<dbReference type="InterPro" id="IPR017439">
    <property type="entry name" value="Amidohydrolase"/>
</dbReference>
<dbReference type="RefSeq" id="WP_104145306.1">
    <property type="nucleotide sequence ID" value="NZ_PREU01000014.1"/>
</dbReference>
<keyword evidence="2" id="KW-0479">Metal-binding</keyword>
<feature type="binding site" evidence="2">
    <location>
        <position position="124"/>
    </location>
    <ligand>
        <name>Mn(2+)</name>
        <dbReference type="ChEBI" id="CHEBI:29035"/>
        <label>2</label>
    </ligand>
</feature>
<evidence type="ECO:0000256" key="1">
    <source>
        <dbReference type="ARBA" id="ARBA00022801"/>
    </source>
</evidence>
<dbReference type="PANTHER" id="PTHR11014:SF63">
    <property type="entry name" value="METALLOPEPTIDASE, PUTATIVE (AFU_ORTHOLOGUE AFUA_6G09600)-RELATED"/>
    <property type="match status" value="1"/>
</dbReference>
<comment type="cofactor">
    <cofactor evidence="2">
        <name>Mn(2+)</name>
        <dbReference type="ChEBI" id="CHEBI:29035"/>
    </cofactor>
    <text evidence="2">The Mn(2+) ion enhances activity.</text>
</comment>